<name>A0A737CBX2_SALER</name>
<reference evidence="1" key="1">
    <citation type="journal article" date="2018" name="Genome Biol.">
        <title>SKESA: strategic k-mer extension for scrupulous assemblies.</title>
        <authorList>
            <person name="Souvorov A."/>
            <person name="Agarwala R."/>
            <person name="Lipman D.J."/>
        </authorList>
    </citation>
    <scope>NUCLEOTIDE SEQUENCE</scope>
    <source>
        <strain evidence="1">98-84</strain>
    </source>
</reference>
<comment type="caution">
    <text evidence="1">The sequence shown here is derived from an EMBL/GenBank/DDBJ whole genome shotgun (WGS) entry which is preliminary data.</text>
</comment>
<protein>
    <submittedName>
        <fullName evidence="1">Uncharacterized protein</fullName>
    </submittedName>
</protein>
<sequence>MLIKRVCPVNKDKGRSRSLMLCVMMIADNRTNIPNFTDSPSHLYYPYCSKRHLWLP</sequence>
<gene>
    <name evidence="1" type="ORF">G4Q37_000719</name>
</gene>
<dbReference type="AlphaFoldDB" id="A0A737CBX2"/>
<proteinExistence type="predicted"/>
<reference evidence="1" key="2">
    <citation type="submission" date="2018-07" db="EMBL/GenBank/DDBJ databases">
        <authorList>
            <consortium name="NCBI Pathogen Detection Project"/>
        </authorList>
    </citation>
    <scope>NUCLEOTIDE SEQUENCE</scope>
    <source>
        <strain evidence="1">98-84</strain>
    </source>
</reference>
<dbReference type="EMBL" id="DAATDE010000003">
    <property type="protein sequence ID" value="HAE8118882.1"/>
    <property type="molecule type" value="Genomic_DNA"/>
</dbReference>
<accession>A0A737CBX2</accession>
<organism evidence="1">
    <name type="scientific">Salmonella enterica subsp. arizonae serovar 18:z4,z32:-</name>
    <dbReference type="NCBI Taxonomy" id="1967581"/>
    <lineage>
        <taxon>Bacteria</taxon>
        <taxon>Pseudomonadati</taxon>
        <taxon>Pseudomonadota</taxon>
        <taxon>Gammaproteobacteria</taxon>
        <taxon>Enterobacterales</taxon>
        <taxon>Enterobacteriaceae</taxon>
        <taxon>Salmonella</taxon>
    </lineage>
</organism>
<evidence type="ECO:0000313" key="1">
    <source>
        <dbReference type="EMBL" id="HAE8118882.1"/>
    </source>
</evidence>